<dbReference type="GO" id="GO:0016740">
    <property type="term" value="F:transferase activity"/>
    <property type="evidence" value="ECO:0007669"/>
    <property type="project" value="UniProtKB-KW"/>
</dbReference>
<evidence type="ECO:0000259" key="4">
    <source>
        <dbReference type="Pfam" id="PF06094"/>
    </source>
</evidence>
<keyword evidence="1" id="KW-0456">Lyase</keyword>
<dbReference type="AlphaFoldDB" id="A0A7C4RJ62"/>
<comment type="caution">
    <text evidence="5">The sequence shown here is derived from an EMBL/GenBank/DDBJ whole genome shotgun (WGS) entry which is preliminary data.</text>
</comment>
<accession>A0A7C4RJ62</accession>
<dbReference type="PANTHER" id="PTHR12935:SF0">
    <property type="entry name" value="GAMMA-GLUTAMYLCYCLOTRANSFERASE"/>
    <property type="match status" value="1"/>
</dbReference>
<sequence>MFPMKLYFAYGSNMDTTQMNRRCPENRIIGKAILPGYRWIITRRGYASVIPSQEDAVEGVLFEISETDEAHLDRYEGVGSGCYVKKMVRILHNGEIVHAMIYIDPVDEEGHPIEEYIRRINDAVHDAGLSEAYVKRYIRRFIPEQGGR</sequence>
<name>A0A7C4RJ62_9BACT</name>
<dbReference type="EMBL" id="DSUH01000232">
    <property type="protein sequence ID" value="HGU33169.1"/>
    <property type="molecule type" value="Genomic_DNA"/>
</dbReference>
<dbReference type="SUPFAM" id="SSF110857">
    <property type="entry name" value="Gamma-glutamyl cyclotransferase-like"/>
    <property type="match status" value="1"/>
</dbReference>
<proteinExistence type="predicted"/>
<dbReference type="CDD" id="cd06661">
    <property type="entry name" value="GGCT_like"/>
    <property type="match status" value="1"/>
</dbReference>
<organism evidence="5">
    <name type="scientific">Desulfatirhabdium butyrativorans</name>
    <dbReference type="NCBI Taxonomy" id="340467"/>
    <lineage>
        <taxon>Bacteria</taxon>
        <taxon>Pseudomonadati</taxon>
        <taxon>Thermodesulfobacteriota</taxon>
        <taxon>Desulfobacteria</taxon>
        <taxon>Desulfobacterales</taxon>
        <taxon>Desulfatirhabdiaceae</taxon>
        <taxon>Desulfatirhabdium</taxon>
    </lineage>
</organism>
<dbReference type="PANTHER" id="PTHR12935">
    <property type="entry name" value="GAMMA-GLUTAMYLCYCLOTRANSFERASE"/>
    <property type="match status" value="1"/>
</dbReference>
<evidence type="ECO:0000256" key="3">
    <source>
        <dbReference type="PIRSR" id="PIRSR617939-2"/>
    </source>
</evidence>
<feature type="active site" description="Proton acceptor" evidence="2">
    <location>
        <position position="76"/>
    </location>
</feature>
<dbReference type="Gene3D" id="3.10.490.10">
    <property type="entry name" value="Gamma-glutamyl cyclotransferase-like"/>
    <property type="match status" value="1"/>
</dbReference>
<feature type="binding site" evidence="3">
    <location>
        <begin position="7"/>
        <end position="12"/>
    </location>
    <ligand>
        <name>substrate</name>
    </ligand>
</feature>
<dbReference type="InterPro" id="IPR017939">
    <property type="entry name" value="G-Glutamylcylcotransferase"/>
</dbReference>
<reference evidence="5" key="1">
    <citation type="journal article" date="2020" name="mSystems">
        <title>Genome- and Community-Level Interaction Insights into Carbon Utilization and Element Cycling Functions of Hydrothermarchaeota in Hydrothermal Sediment.</title>
        <authorList>
            <person name="Zhou Z."/>
            <person name="Liu Y."/>
            <person name="Xu W."/>
            <person name="Pan J."/>
            <person name="Luo Z.H."/>
            <person name="Li M."/>
        </authorList>
    </citation>
    <scope>NUCLEOTIDE SEQUENCE [LARGE SCALE GENOMIC DNA]</scope>
    <source>
        <strain evidence="5">SpSt-477</strain>
    </source>
</reference>
<keyword evidence="5" id="KW-0808">Transferase</keyword>
<protein>
    <submittedName>
        <fullName evidence="5">Gamma-glutamylcyclotransferase</fullName>
    </submittedName>
</protein>
<dbReference type="Pfam" id="PF06094">
    <property type="entry name" value="GGACT"/>
    <property type="match status" value="1"/>
</dbReference>
<dbReference type="InterPro" id="IPR036568">
    <property type="entry name" value="GGCT-like_sf"/>
</dbReference>
<evidence type="ECO:0000313" key="5">
    <source>
        <dbReference type="EMBL" id="HGU33169.1"/>
    </source>
</evidence>
<dbReference type="GO" id="GO:0003839">
    <property type="term" value="F:gamma-glutamylcyclotransferase activity"/>
    <property type="evidence" value="ECO:0007669"/>
    <property type="project" value="InterPro"/>
</dbReference>
<dbReference type="InterPro" id="IPR009288">
    <property type="entry name" value="AIG2-like_dom"/>
</dbReference>
<gene>
    <name evidence="5" type="ORF">ENS29_09975</name>
</gene>
<feature type="domain" description="Gamma-glutamylcyclotransferase AIG2-like" evidence="4">
    <location>
        <begin position="7"/>
        <end position="112"/>
    </location>
</feature>
<evidence type="ECO:0000256" key="2">
    <source>
        <dbReference type="PIRSR" id="PIRSR617939-1"/>
    </source>
</evidence>
<dbReference type="InterPro" id="IPR013024">
    <property type="entry name" value="GGCT-like"/>
</dbReference>
<evidence type="ECO:0000256" key="1">
    <source>
        <dbReference type="ARBA" id="ARBA00023239"/>
    </source>
</evidence>